<dbReference type="Proteomes" id="UP000590740">
    <property type="component" value="Unassembled WGS sequence"/>
</dbReference>
<accession>A0A7W7YDM5</accession>
<keyword evidence="6" id="KW-0106">Calcium</keyword>
<dbReference type="Pfam" id="PF00884">
    <property type="entry name" value="Sulfatase"/>
    <property type="match status" value="1"/>
</dbReference>
<feature type="chain" id="PRO_5031501114" evidence="8">
    <location>
        <begin position="19"/>
        <end position="495"/>
    </location>
</feature>
<comment type="caution">
    <text evidence="10">The sequence shown here is derived from an EMBL/GenBank/DDBJ whole genome shotgun (WGS) entry which is preliminary data.</text>
</comment>
<feature type="signal peptide" evidence="8">
    <location>
        <begin position="1"/>
        <end position="18"/>
    </location>
</feature>
<comment type="similarity">
    <text evidence="2">Belongs to the sulfatase family.</text>
</comment>
<feature type="domain" description="Sulfatase N-terminal" evidence="9">
    <location>
        <begin position="22"/>
        <end position="362"/>
    </location>
</feature>
<dbReference type="RefSeq" id="WP_246438426.1">
    <property type="nucleotide sequence ID" value="NZ_JACHIG010000009.1"/>
</dbReference>
<evidence type="ECO:0000259" key="9">
    <source>
        <dbReference type="Pfam" id="PF00884"/>
    </source>
</evidence>
<dbReference type="PANTHER" id="PTHR42693:SF42">
    <property type="entry name" value="ARYLSULFATASE G"/>
    <property type="match status" value="1"/>
</dbReference>
<evidence type="ECO:0000256" key="2">
    <source>
        <dbReference type="ARBA" id="ARBA00008779"/>
    </source>
</evidence>
<feature type="region of interest" description="Disordered" evidence="7">
    <location>
        <begin position="460"/>
        <end position="495"/>
    </location>
</feature>
<comment type="cofactor">
    <cofactor evidence="1">
        <name>Ca(2+)</name>
        <dbReference type="ChEBI" id="CHEBI:29108"/>
    </cofactor>
</comment>
<evidence type="ECO:0000256" key="1">
    <source>
        <dbReference type="ARBA" id="ARBA00001913"/>
    </source>
</evidence>
<dbReference type="GO" id="GO:0004065">
    <property type="term" value="F:arylsulfatase activity"/>
    <property type="evidence" value="ECO:0007669"/>
    <property type="project" value="TreeGrafter"/>
</dbReference>
<reference evidence="10 11" key="1">
    <citation type="submission" date="2020-08" db="EMBL/GenBank/DDBJ databases">
        <title>Genomic Encyclopedia of Type Strains, Phase IV (KMG-IV): sequencing the most valuable type-strain genomes for metagenomic binning, comparative biology and taxonomic classification.</title>
        <authorList>
            <person name="Goeker M."/>
        </authorList>
    </citation>
    <scope>NUCLEOTIDE SEQUENCE [LARGE SCALE GENOMIC DNA]</scope>
    <source>
        <strain evidence="10 11">DSM 12252</strain>
    </source>
</reference>
<protein>
    <submittedName>
        <fullName evidence="10">Arylsulfatase A-like enzyme</fullName>
    </submittedName>
</protein>
<dbReference type="PANTHER" id="PTHR42693">
    <property type="entry name" value="ARYLSULFATASE FAMILY MEMBER"/>
    <property type="match status" value="1"/>
</dbReference>
<dbReference type="AlphaFoldDB" id="A0A7W7YDM5"/>
<evidence type="ECO:0000256" key="8">
    <source>
        <dbReference type="SAM" id="SignalP"/>
    </source>
</evidence>
<dbReference type="Gene3D" id="3.30.1120.10">
    <property type="match status" value="1"/>
</dbReference>
<evidence type="ECO:0000313" key="11">
    <source>
        <dbReference type="Proteomes" id="UP000590740"/>
    </source>
</evidence>
<dbReference type="InterPro" id="IPR050738">
    <property type="entry name" value="Sulfatase"/>
</dbReference>
<evidence type="ECO:0000313" key="10">
    <source>
        <dbReference type="EMBL" id="MBB5034240.1"/>
    </source>
</evidence>
<dbReference type="InterPro" id="IPR017850">
    <property type="entry name" value="Alkaline_phosphatase_core_sf"/>
</dbReference>
<dbReference type="GO" id="GO:0046872">
    <property type="term" value="F:metal ion binding"/>
    <property type="evidence" value="ECO:0007669"/>
    <property type="project" value="UniProtKB-KW"/>
</dbReference>
<dbReference type="SUPFAM" id="SSF53649">
    <property type="entry name" value="Alkaline phosphatase-like"/>
    <property type="match status" value="1"/>
</dbReference>
<evidence type="ECO:0000256" key="6">
    <source>
        <dbReference type="ARBA" id="ARBA00022837"/>
    </source>
</evidence>
<evidence type="ECO:0000256" key="7">
    <source>
        <dbReference type="SAM" id="MobiDB-lite"/>
    </source>
</evidence>
<dbReference type="CDD" id="cd16144">
    <property type="entry name" value="ARS_like"/>
    <property type="match status" value="1"/>
</dbReference>
<dbReference type="Gene3D" id="3.40.720.10">
    <property type="entry name" value="Alkaline Phosphatase, subunit A"/>
    <property type="match status" value="1"/>
</dbReference>
<evidence type="ECO:0000256" key="4">
    <source>
        <dbReference type="ARBA" id="ARBA00022729"/>
    </source>
</evidence>
<gene>
    <name evidence="10" type="ORF">HNQ65_003834</name>
</gene>
<dbReference type="InterPro" id="IPR000917">
    <property type="entry name" value="Sulfatase_N"/>
</dbReference>
<organism evidence="10 11">
    <name type="scientific">Prosthecobacter vanneervenii</name>
    <dbReference type="NCBI Taxonomy" id="48466"/>
    <lineage>
        <taxon>Bacteria</taxon>
        <taxon>Pseudomonadati</taxon>
        <taxon>Verrucomicrobiota</taxon>
        <taxon>Verrucomicrobiia</taxon>
        <taxon>Verrucomicrobiales</taxon>
        <taxon>Verrucomicrobiaceae</taxon>
        <taxon>Prosthecobacter</taxon>
    </lineage>
</organism>
<sequence length="495" mass="54533">MFRKCLLSLVFCASVLPAAERPNVVFFLVDDLGQRDLGCYGSSFYETPNIDRLAKEGARFTDAYAACPVCSPTRAAIQTGRWPQRTGITDYIGAPLKPEGWKRNTRLLPAPYSDRLAHEEVTLGELMKSAGYATFFGGKWHLGPEGFWPEDQGYDVNMGGIDRGGPYGRGKYFVPYDNPRLPDGPPGEHLPDRLATEAGKFIEAHKAQPFFVCFSFYSVHTPLQSRPDLQAKYEAKRQKLGLEPKFGREEPRDVRLVQEHAVYAGMVEAMDAAVGKVLSKLEQLGLDKNTLVFFTSDNGGLSTSEGSPTSNLPLRGGKGWLYEGGIREPLIVRWPGVVKPGTAVATPVCSPDYFATLADITGTKPTSKIDGVSLRPVLEGKELPERPLFWHYPHYGNQGGAPGAAMRKGDWKLIQWSEQERPELFNLKIDLSETKDLSKQEPERVKAMLAELQAWQKDVGALLPTPNPAYDPSKPDGRAAPPANAGKKAGKKKVQ</sequence>
<keyword evidence="11" id="KW-1185">Reference proteome</keyword>
<name>A0A7W7YDM5_9BACT</name>
<keyword evidence="5" id="KW-0378">Hydrolase</keyword>
<keyword evidence="3" id="KW-0479">Metal-binding</keyword>
<evidence type="ECO:0000256" key="5">
    <source>
        <dbReference type="ARBA" id="ARBA00022801"/>
    </source>
</evidence>
<keyword evidence="4 8" id="KW-0732">Signal</keyword>
<proteinExistence type="inferred from homology"/>
<evidence type="ECO:0000256" key="3">
    <source>
        <dbReference type="ARBA" id="ARBA00022723"/>
    </source>
</evidence>
<dbReference type="EMBL" id="JACHIG010000009">
    <property type="protein sequence ID" value="MBB5034240.1"/>
    <property type="molecule type" value="Genomic_DNA"/>
</dbReference>